<evidence type="ECO:0000313" key="2">
    <source>
        <dbReference type="Proteomes" id="UP000814033"/>
    </source>
</evidence>
<accession>A0ACB8RYP1</accession>
<organism evidence="1 2">
    <name type="scientific">Auriscalpium vulgare</name>
    <dbReference type="NCBI Taxonomy" id="40419"/>
    <lineage>
        <taxon>Eukaryota</taxon>
        <taxon>Fungi</taxon>
        <taxon>Dikarya</taxon>
        <taxon>Basidiomycota</taxon>
        <taxon>Agaricomycotina</taxon>
        <taxon>Agaricomycetes</taxon>
        <taxon>Russulales</taxon>
        <taxon>Auriscalpiaceae</taxon>
        <taxon>Auriscalpium</taxon>
    </lineage>
</organism>
<name>A0ACB8RYP1_9AGAM</name>
<comment type="caution">
    <text evidence="1">The sequence shown here is derived from an EMBL/GenBank/DDBJ whole genome shotgun (WGS) entry which is preliminary data.</text>
</comment>
<reference evidence="1" key="2">
    <citation type="journal article" date="2022" name="New Phytol.">
        <title>Evolutionary transition to the ectomycorrhizal habit in the genomes of a hyperdiverse lineage of mushroom-forming fungi.</title>
        <authorList>
            <person name="Looney B."/>
            <person name="Miyauchi S."/>
            <person name="Morin E."/>
            <person name="Drula E."/>
            <person name="Courty P.E."/>
            <person name="Kohler A."/>
            <person name="Kuo A."/>
            <person name="LaButti K."/>
            <person name="Pangilinan J."/>
            <person name="Lipzen A."/>
            <person name="Riley R."/>
            <person name="Andreopoulos W."/>
            <person name="He G."/>
            <person name="Johnson J."/>
            <person name="Nolan M."/>
            <person name="Tritt A."/>
            <person name="Barry K.W."/>
            <person name="Grigoriev I.V."/>
            <person name="Nagy L.G."/>
            <person name="Hibbett D."/>
            <person name="Henrissat B."/>
            <person name="Matheny P.B."/>
            <person name="Labbe J."/>
            <person name="Martin F.M."/>
        </authorList>
    </citation>
    <scope>NUCLEOTIDE SEQUENCE</scope>
    <source>
        <strain evidence="1">FP105234-sp</strain>
    </source>
</reference>
<sequence length="460" mass="49297">MCEGPAARHLSVSARLRRLREYEAARAGPIALAELLFVPALAGDLWGIRSSVTTLVTDDVEPDGQVRVYVQQMPSAVRGIEERHWSVALASGWRVAALDASQDLLVVRDISVRPTVLRLLSLSTGERHPSLSGTGDLFDSTYGGIENAVVFGEYCAAMCGSKAAVCLVIWTWTTGATEIKIVRALCYSIRTHHTHRVSTAPQPPPHSAPTFTLRSTFTFLSDTHIAILTCDPEALLVYAFHTDTHASGPAQPTVFELPNSAPHGPAWLSPCSDVAGTQHAGFFHPVPAARLLSVAFSVPLHQQSWFQRLELAIPASTLLARVPATEAVSWALWGPKGCALARCYLGPEAPQGAGASAMRLVVQRGDGAMSDDGAPVCALADYCCPRVARGTGGVLVEAFETPESAGWLKAMRPYAVKEFSRPWGSEGDKQHIIIVCEDQLIALEESSDGNSVAKAWACTV</sequence>
<dbReference type="Proteomes" id="UP000814033">
    <property type="component" value="Unassembled WGS sequence"/>
</dbReference>
<reference evidence="1" key="1">
    <citation type="submission" date="2021-02" db="EMBL/GenBank/DDBJ databases">
        <authorList>
            <consortium name="DOE Joint Genome Institute"/>
            <person name="Ahrendt S."/>
            <person name="Looney B.P."/>
            <person name="Miyauchi S."/>
            <person name="Morin E."/>
            <person name="Drula E."/>
            <person name="Courty P.E."/>
            <person name="Chicoki N."/>
            <person name="Fauchery L."/>
            <person name="Kohler A."/>
            <person name="Kuo A."/>
            <person name="Labutti K."/>
            <person name="Pangilinan J."/>
            <person name="Lipzen A."/>
            <person name="Riley R."/>
            <person name="Andreopoulos W."/>
            <person name="He G."/>
            <person name="Johnson J."/>
            <person name="Barry K.W."/>
            <person name="Grigoriev I.V."/>
            <person name="Nagy L."/>
            <person name="Hibbett D."/>
            <person name="Henrissat B."/>
            <person name="Matheny P.B."/>
            <person name="Labbe J."/>
            <person name="Martin F."/>
        </authorList>
    </citation>
    <scope>NUCLEOTIDE SEQUENCE</scope>
    <source>
        <strain evidence="1">FP105234-sp</strain>
    </source>
</reference>
<dbReference type="EMBL" id="MU275883">
    <property type="protein sequence ID" value="KAI0048653.1"/>
    <property type="molecule type" value="Genomic_DNA"/>
</dbReference>
<protein>
    <submittedName>
        <fullName evidence="1">Uncharacterized protein</fullName>
    </submittedName>
</protein>
<evidence type="ECO:0000313" key="1">
    <source>
        <dbReference type="EMBL" id="KAI0048653.1"/>
    </source>
</evidence>
<proteinExistence type="predicted"/>
<keyword evidence="2" id="KW-1185">Reference proteome</keyword>
<gene>
    <name evidence="1" type="ORF">FA95DRAFT_1605032</name>
</gene>